<evidence type="ECO:0000313" key="8">
    <source>
        <dbReference type="EMBL" id="RNM11613.1"/>
    </source>
</evidence>
<name>A0A3N0GGL7_9ACTN</name>
<keyword evidence="9" id="KW-1185">Reference proteome</keyword>
<dbReference type="GO" id="GO:0020037">
    <property type="term" value="F:heme binding"/>
    <property type="evidence" value="ECO:0007669"/>
    <property type="project" value="InterPro"/>
</dbReference>
<keyword evidence="6 7" id="KW-0503">Monooxygenase</keyword>
<dbReference type="PROSITE" id="PS00086">
    <property type="entry name" value="CYTOCHROME_P450"/>
    <property type="match status" value="1"/>
</dbReference>
<dbReference type="InterPro" id="IPR017972">
    <property type="entry name" value="Cyt_P450_CS"/>
</dbReference>
<dbReference type="GO" id="GO:0016705">
    <property type="term" value="F:oxidoreductase activity, acting on paired donors, with incorporation or reduction of molecular oxygen"/>
    <property type="evidence" value="ECO:0007669"/>
    <property type="project" value="InterPro"/>
</dbReference>
<dbReference type="GO" id="GO:0005506">
    <property type="term" value="F:iron ion binding"/>
    <property type="evidence" value="ECO:0007669"/>
    <property type="project" value="InterPro"/>
</dbReference>
<dbReference type="InterPro" id="IPR002397">
    <property type="entry name" value="Cyt_P450_B"/>
</dbReference>
<dbReference type="OrthoDB" id="502624at2"/>
<evidence type="ECO:0000256" key="4">
    <source>
        <dbReference type="ARBA" id="ARBA00023002"/>
    </source>
</evidence>
<keyword evidence="4 7" id="KW-0560">Oxidoreductase</keyword>
<comment type="caution">
    <text evidence="8">The sequence shown here is derived from an EMBL/GenBank/DDBJ whole genome shotgun (WGS) entry which is preliminary data.</text>
</comment>
<gene>
    <name evidence="8" type="ORF">EFL26_20795</name>
</gene>
<evidence type="ECO:0000256" key="2">
    <source>
        <dbReference type="ARBA" id="ARBA00022617"/>
    </source>
</evidence>
<reference evidence="8 9" key="1">
    <citation type="submission" date="2018-11" db="EMBL/GenBank/DDBJ databases">
        <authorList>
            <person name="Li F."/>
        </authorList>
    </citation>
    <scope>NUCLEOTIDE SEQUENCE [LARGE SCALE GENOMIC DNA]</scope>
    <source>
        <strain evidence="8 9">Gsoil 818</strain>
    </source>
</reference>
<dbReference type="RefSeq" id="WP_123224843.1">
    <property type="nucleotide sequence ID" value="NZ_RJSF01000047.1"/>
</dbReference>
<evidence type="ECO:0000256" key="6">
    <source>
        <dbReference type="ARBA" id="ARBA00023033"/>
    </source>
</evidence>
<dbReference type="FunFam" id="1.10.630.10:FF:000018">
    <property type="entry name" value="Cytochrome P450 monooxygenase"/>
    <property type="match status" value="1"/>
</dbReference>
<comment type="similarity">
    <text evidence="1 7">Belongs to the cytochrome P450 family.</text>
</comment>
<dbReference type="Gene3D" id="1.10.630.10">
    <property type="entry name" value="Cytochrome P450"/>
    <property type="match status" value="1"/>
</dbReference>
<dbReference type="PRINTS" id="PR00359">
    <property type="entry name" value="BP450"/>
</dbReference>
<sequence>MSLLSTVKTAVVRRVVARSGGVDLTKLDRVPERLSWPLNRHGIDPTPRLTRMRDADPVKLHSSFMGLEIWLVTGYDEARDVLANSTHSTDIRHLMGKSGDVETGDIGGLGFTDPPKHTQLRKLLTPEFTVRRLERLKPGIEQIIAEQLDETEAAALANGGVVDLAQTFAFPVPFRVICDLLGVADEQRERFSKLASARFDVSQGGMGAVGAIGGSREFLLAETARQRENPGPGLIGQILREHGDEISDFDLGGLADGAFTGGLETSASMLALGTSVLLQHRELWKSLAEDPDSVEPIVEELLRHLAPVQIAFPRFVKEDTRIGRHLVKKGSIVLVHLPAASRDPRSTQGEAFCPARESSTHLAFGHGMHRCVGAELGRMELRAAFPALARRFPDLQLAIDPSDLDYHAKSIVYGVEALPVRLDGIVEQ</sequence>
<keyword evidence="5 7" id="KW-0408">Iron</keyword>
<evidence type="ECO:0000256" key="7">
    <source>
        <dbReference type="RuleBase" id="RU000461"/>
    </source>
</evidence>
<dbReference type="InterPro" id="IPR036396">
    <property type="entry name" value="Cyt_P450_sf"/>
</dbReference>
<evidence type="ECO:0000256" key="1">
    <source>
        <dbReference type="ARBA" id="ARBA00010617"/>
    </source>
</evidence>
<evidence type="ECO:0000256" key="5">
    <source>
        <dbReference type="ARBA" id="ARBA00023004"/>
    </source>
</evidence>
<accession>A0A3N0GGL7</accession>
<protein>
    <submittedName>
        <fullName evidence="8">Cytochrome P450</fullName>
    </submittedName>
</protein>
<organism evidence="8 9">
    <name type="scientific">Nocardioides pocheonensis</name>
    <dbReference type="NCBI Taxonomy" id="661485"/>
    <lineage>
        <taxon>Bacteria</taxon>
        <taxon>Bacillati</taxon>
        <taxon>Actinomycetota</taxon>
        <taxon>Actinomycetes</taxon>
        <taxon>Propionibacteriales</taxon>
        <taxon>Nocardioidaceae</taxon>
        <taxon>Nocardioides</taxon>
    </lineage>
</organism>
<dbReference type="PANTHER" id="PTHR46696">
    <property type="entry name" value="P450, PUTATIVE (EUROFUNG)-RELATED"/>
    <property type="match status" value="1"/>
</dbReference>
<evidence type="ECO:0000256" key="3">
    <source>
        <dbReference type="ARBA" id="ARBA00022723"/>
    </source>
</evidence>
<proteinExistence type="inferred from homology"/>
<dbReference type="PANTHER" id="PTHR46696:SF6">
    <property type="entry name" value="P450, PUTATIVE (EUROFUNG)-RELATED"/>
    <property type="match status" value="1"/>
</dbReference>
<keyword evidence="3 7" id="KW-0479">Metal-binding</keyword>
<dbReference type="GO" id="GO:0004497">
    <property type="term" value="F:monooxygenase activity"/>
    <property type="evidence" value="ECO:0007669"/>
    <property type="project" value="UniProtKB-KW"/>
</dbReference>
<dbReference type="EMBL" id="RJSF01000047">
    <property type="protein sequence ID" value="RNM11613.1"/>
    <property type="molecule type" value="Genomic_DNA"/>
</dbReference>
<dbReference type="Pfam" id="PF00067">
    <property type="entry name" value="p450"/>
    <property type="match status" value="1"/>
</dbReference>
<dbReference type="Proteomes" id="UP000279994">
    <property type="component" value="Unassembled WGS sequence"/>
</dbReference>
<dbReference type="InterPro" id="IPR001128">
    <property type="entry name" value="Cyt_P450"/>
</dbReference>
<evidence type="ECO:0000313" key="9">
    <source>
        <dbReference type="Proteomes" id="UP000279994"/>
    </source>
</evidence>
<dbReference type="SUPFAM" id="SSF48264">
    <property type="entry name" value="Cytochrome P450"/>
    <property type="match status" value="1"/>
</dbReference>
<dbReference type="AlphaFoldDB" id="A0A3N0GGL7"/>
<keyword evidence="2 7" id="KW-0349">Heme</keyword>